<evidence type="ECO:0000259" key="9">
    <source>
        <dbReference type="Pfam" id="PF13231"/>
    </source>
</evidence>
<dbReference type="EMBL" id="UOEU01000342">
    <property type="protein sequence ID" value="VAW32281.1"/>
    <property type="molecule type" value="Genomic_DNA"/>
</dbReference>
<feature type="transmembrane region" description="Helical" evidence="8">
    <location>
        <begin position="167"/>
        <end position="184"/>
    </location>
</feature>
<keyword evidence="4" id="KW-0808">Transferase</keyword>
<dbReference type="GO" id="GO:0016763">
    <property type="term" value="F:pentosyltransferase activity"/>
    <property type="evidence" value="ECO:0007669"/>
    <property type="project" value="TreeGrafter"/>
</dbReference>
<evidence type="ECO:0000256" key="1">
    <source>
        <dbReference type="ARBA" id="ARBA00004651"/>
    </source>
</evidence>
<feature type="transmembrane region" description="Helical" evidence="8">
    <location>
        <begin position="207"/>
        <end position="228"/>
    </location>
</feature>
<dbReference type="GO" id="GO:0005886">
    <property type="term" value="C:plasma membrane"/>
    <property type="evidence" value="ECO:0007669"/>
    <property type="project" value="UniProtKB-SubCell"/>
</dbReference>
<evidence type="ECO:0000256" key="7">
    <source>
        <dbReference type="ARBA" id="ARBA00023136"/>
    </source>
</evidence>
<dbReference type="InterPro" id="IPR050297">
    <property type="entry name" value="LipidA_mod_glycosyltrf_83"/>
</dbReference>
<evidence type="ECO:0000256" key="4">
    <source>
        <dbReference type="ARBA" id="ARBA00022679"/>
    </source>
</evidence>
<name>A0A3B0UM99_9ZZZZ</name>
<feature type="transmembrane region" description="Helical" evidence="8">
    <location>
        <begin position="110"/>
        <end position="130"/>
    </location>
</feature>
<feature type="non-terminal residue" evidence="10">
    <location>
        <position position="378"/>
    </location>
</feature>
<accession>A0A3B0UM99</accession>
<dbReference type="PANTHER" id="PTHR33908">
    <property type="entry name" value="MANNOSYLTRANSFERASE YKCB-RELATED"/>
    <property type="match status" value="1"/>
</dbReference>
<protein>
    <recommendedName>
        <fullName evidence="9">Glycosyltransferase RgtA/B/C/D-like domain-containing protein</fullName>
    </recommendedName>
</protein>
<dbReference type="GO" id="GO:0010041">
    <property type="term" value="P:response to iron(III) ion"/>
    <property type="evidence" value="ECO:0007669"/>
    <property type="project" value="TreeGrafter"/>
</dbReference>
<keyword evidence="2" id="KW-1003">Cell membrane</keyword>
<reference evidence="10" key="1">
    <citation type="submission" date="2018-06" db="EMBL/GenBank/DDBJ databases">
        <authorList>
            <person name="Zhirakovskaya E."/>
        </authorList>
    </citation>
    <scope>NUCLEOTIDE SEQUENCE</scope>
</reference>
<dbReference type="AlphaFoldDB" id="A0A3B0UM99"/>
<keyword evidence="3" id="KW-0328">Glycosyltransferase</keyword>
<evidence type="ECO:0000256" key="2">
    <source>
        <dbReference type="ARBA" id="ARBA00022475"/>
    </source>
</evidence>
<keyword evidence="7 8" id="KW-0472">Membrane</keyword>
<keyword evidence="5 8" id="KW-0812">Transmembrane</keyword>
<dbReference type="GO" id="GO:0008610">
    <property type="term" value="P:lipid biosynthetic process"/>
    <property type="evidence" value="ECO:0007669"/>
    <property type="project" value="UniProtKB-ARBA"/>
</dbReference>
<feature type="transmembrane region" description="Helical" evidence="8">
    <location>
        <begin position="249"/>
        <end position="278"/>
    </location>
</feature>
<feature type="transmembrane region" description="Helical" evidence="8">
    <location>
        <begin position="336"/>
        <end position="363"/>
    </location>
</feature>
<gene>
    <name evidence="10" type="ORF">MNBD_CHLOROFLEXI01-2637</name>
</gene>
<proteinExistence type="predicted"/>
<comment type="subcellular location">
    <subcellularLocation>
        <location evidence="1">Cell membrane</location>
        <topology evidence="1">Multi-pass membrane protein</topology>
    </subcellularLocation>
</comment>
<dbReference type="PANTHER" id="PTHR33908:SF3">
    <property type="entry name" value="UNDECAPRENYL PHOSPHATE-ALPHA-4-AMINO-4-DEOXY-L-ARABINOSE ARABINOSYL TRANSFERASE"/>
    <property type="match status" value="1"/>
</dbReference>
<keyword evidence="6 8" id="KW-1133">Transmembrane helix</keyword>
<dbReference type="Pfam" id="PF13231">
    <property type="entry name" value="PMT_2"/>
    <property type="match status" value="1"/>
</dbReference>
<evidence type="ECO:0000313" key="10">
    <source>
        <dbReference type="EMBL" id="VAW32281.1"/>
    </source>
</evidence>
<organism evidence="10">
    <name type="scientific">hydrothermal vent metagenome</name>
    <dbReference type="NCBI Taxonomy" id="652676"/>
    <lineage>
        <taxon>unclassified sequences</taxon>
        <taxon>metagenomes</taxon>
        <taxon>ecological metagenomes</taxon>
    </lineage>
</organism>
<feature type="domain" description="Glycosyltransferase RgtA/B/C/D-like" evidence="9">
    <location>
        <begin position="112"/>
        <end position="228"/>
    </location>
</feature>
<evidence type="ECO:0000256" key="3">
    <source>
        <dbReference type="ARBA" id="ARBA00022676"/>
    </source>
</evidence>
<evidence type="ECO:0000256" key="6">
    <source>
        <dbReference type="ARBA" id="ARBA00022989"/>
    </source>
</evidence>
<evidence type="ECO:0000256" key="5">
    <source>
        <dbReference type="ARBA" id="ARBA00022692"/>
    </source>
</evidence>
<dbReference type="InterPro" id="IPR038731">
    <property type="entry name" value="RgtA/B/C-like"/>
</dbReference>
<sequence>MRNGSVWRKGLWLETAVFLILFALALSSSKQTSPTFDEQGYITRGLGYLRGENKHMRIGHPLGLNALNAALLVSDDTVQLPTDDPSWALTRFHRPSELFLWEIGNDVPHIMFLARLPTIWLGLLLVALIGRWVGQITRRREAVWLALSLAAFDPNLLAHMRLATTDFGLTAASLLAGYLLWHFWQRPSWTRAIYAGIAFGLLQNTKFTAGLFVPLFTIVIFLYSLHWIQTTNRKEREGRKEKARKNFAISALFAIKSPLLMLIVAYPLAAFLTLWAAYGFQIGTMPSNLPTFPQLTGVTLPLSHHLEQLLDIGGRLQKGTPAFLAGNYSDSGWWSYFPIAFLLKTPLPTLILLFSAFSSLFWLTIKQKWGDRWLTIGA</sequence>
<evidence type="ECO:0000256" key="8">
    <source>
        <dbReference type="SAM" id="Phobius"/>
    </source>
</evidence>